<keyword evidence="3" id="KW-0808">Transferase</keyword>
<dbReference type="Pfam" id="PF00155">
    <property type="entry name" value="Aminotran_1_2"/>
    <property type="match status" value="1"/>
</dbReference>
<organism evidence="5 6">
    <name type="scientific">Comamonas kerstersii</name>
    <dbReference type="NCBI Taxonomy" id="225992"/>
    <lineage>
        <taxon>Bacteria</taxon>
        <taxon>Pseudomonadati</taxon>
        <taxon>Pseudomonadota</taxon>
        <taxon>Betaproteobacteria</taxon>
        <taxon>Burkholderiales</taxon>
        <taxon>Comamonadaceae</taxon>
        <taxon>Comamonas</taxon>
    </lineage>
</organism>
<evidence type="ECO:0000256" key="2">
    <source>
        <dbReference type="ARBA" id="ARBA00022576"/>
    </source>
</evidence>
<dbReference type="AlphaFoldDB" id="A0A0W7YSC5"/>
<dbReference type="PANTHER" id="PTHR42832:SF3">
    <property type="entry name" value="L-GLUTAMINE--4-(METHYLSULFANYL)-2-OXOBUTANOATE AMINOTRANSFERASE"/>
    <property type="match status" value="1"/>
</dbReference>
<accession>A0A0W7YSC5</accession>
<evidence type="ECO:0000256" key="1">
    <source>
        <dbReference type="ARBA" id="ARBA00001933"/>
    </source>
</evidence>
<keyword evidence="2" id="KW-0032">Aminotransferase</keyword>
<dbReference type="InterPro" id="IPR015421">
    <property type="entry name" value="PyrdxlP-dep_Trfase_major"/>
</dbReference>
<dbReference type="SUPFAM" id="SSF53383">
    <property type="entry name" value="PLP-dependent transferases"/>
    <property type="match status" value="1"/>
</dbReference>
<proteinExistence type="predicted"/>
<dbReference type="CDD" id="cd00609">
    <property type="entry name" value="AAT_like"/>
    <property type="match status" value="1"/>
</dbReference>
<dbReference type="InterPro" id="IPR019878">
    <property type="entry name" value="DapC_beta/gammaproteobac"/>
</dbReference>
<evidence type="ECO:0000313" key="5">
    <source>
        <dbReference type="EMBL" id="KUF37960.1"/>
    </source>
</evidence>
<sequence>MNPLLQHLQPYPFERLRQLFAGVTLPSHLRPISLGIGEPRHATPHFLTEQLTAHLDGLASYPATAGSMELRQACSNWLQRRYGIAVDAATQILPVNGSREALFSFAQTIIDPTQPGATVLCPNPFYQIYEGATLLAGAQPCFVPSDPARNFAVDWDSVPADVWAKTQLIYVCSPGNPTGAVMPLDEWQKLFALSDRYGFVIASDECYSEIYFRDEPPLGGLEAAVKLGRTDYRNIVAFTSLSKRSNVPGLRSGFVAGDAQLLKSFLLYRTYHGGAMGLPIQHASMAAWSDEAHVQENRAMYREKFAAVMPILEPVMDVRLPDASFYLWPRIPDALGMSDTEFARELLESTNVTVLPGSYLARNVHGHNPGAQRVRLALVAETAECVEAAQRIADFIQKKLK</sequence>
<dbReference type="InterPro" id="IPR050881">
    <property type="entry name" value="LL-DAP_aminotransferase"/>
</dbReference>
<evidence type="ECO:0000313" key="6">
    <source>
        <dbReference type="Proteomes" id="UP000053300"/>
    </source>
</evidence>
<evidence type="ECO:0000259" key="4">
    <source>
        <dbReference type="Pfam" id="PF00155"/>
    </source>
</evidence>
<dbReference type="GO" id="GO:0009016">
    <property type="term" value="F:succinyldiaminopimelate transaminase activity"/>
    <property type="evidence" value="ECO:0007669"/>
    <property type="project" value="InterPro"/>
</dbReference>
<name>A0A0W7YSC5_9BURK</name>
<dbReference type="Proteomes" id="UP000053300">
    <property type="component" value="Unassembled WGS sequence"/>
</dbReference>
<comment type="caution">
    <text evidence="5">The sequence shown here is derived from an EMBL/GenBank/DDBJ whole genome shotgun (WGS) entry which is preliminary data.</text>
</comment>
<reference evidence="5 6" key="1">
    <citation type="submission" date="2015-12" db="EMBL/GenBank/DDBJ databases">
        <title>Complete genome sequence of a multi-drug resistant strain Acidovorax sp. 12322-1.</title>
        <authorList>
            <person name="Ming D."/>
            <person name="Wang M."/>
            <person name="Hu S."/>
            <person name="Zhou Y."/>
            <person name="Jiang T."/>
        </authorList>
    </citation>
    <scope>NUCLEOTIDE SEQUENCE [LARGE SCALE GENOMIC DNA]</scope>
    <source>
        <strain evidence="5 6">12322-1</strain>
    </source>
</reference>
<dbReference type="Gene3D" id="3.40.640.10">
    <property type="entry name" value="Type I PLP-dependent aspartate aminotransferase-like (Major domain)"/>
    <property type="match status" value="1"/>
</dbReference>
<dbReference type="InterPro" id="IPR004839">
    <property type="entry name" value="Aminotransferase_I/II_large"/>
</dbReference>
<protein>
    <submittedName>
        <fullName evidence="5">Succinyldiaminopimelate transaminase</fullName>
    </submittedName>
</protein>
<keyword evidence="6" id="KW-1185">Reference proteome</keyword>
<dbReference type="InterPro" id="IPR015424">
    <property type="entry name" value="PyrdxlP-dep_Trfase"/>
</dbReference>
<dbReference type="GO" id="GO:0009089">
    <property type="term" value="P:lysine biosynthetic process via diaminopimelate"/>
    <property type="evidence" value="ECO:0007669"/>
    <property type="project" value="InterPro"/>
</dbReference>
<dbReference type="Gene3D" id="3.90.1150.10">
    <property type="entry name" value="Aspartate Aminotransferase, domain 1"/>
    <property type="match status" value="1"/>
</dbReference>
<dbReference type="NCBIfam" id="TIGR03538">
    <property type="entry name" value="DapC_gpp"/>
    <property type="match status" value="1"/>
</dbReference>
<dbReference type="EMBL" id="LPXH01000041">
    <property type="protein sequence ID" value="KUF37960.1"/>
    <property type="molecule type" value="Genomic_DNA"/>
</dbReference>
<comment type="cofactor">
    <cofactor evidence="1">
        <name>pyridoxal 5'-phosphate</name>
        <dbReference type="ChEBI" id="CHEBI:597326"/>
    </cofactor>
</comment>
<dbReference type="RefSeq" id="WP_058880577.1">
    <property type="nucleotide sequence ID" value="NZ_LPXH01000041.1"/>
</dbReference>
<feature type="domain" description="Aminotransferase class I/classII large" evidence="4">
    <location>
        <begin position="32"/>
        <end position="392"/>
    </location>
</feature>
<dbReference type="STRING" id="225992.B5M06_13075"/>
<dbReference type="PANTHER" id="PTHR42832">
    <property type="entry name" value="AMINO ACID AMINOTRANSFERASE"/>
    <property type="match status" value="1"/>
</dbReference>
<dbReference type="InterPro" id="IPR015422">
    <property type="entry name" value="PyrdxlP-dep_Trfase_small"/>
</dbReference>
<gene>
    <name evidence="5" type="ORF">AS359_04435</name>
</gene>
<dbReference type="GO" id="GO:0030170">
    <property type="term" value="F:pyridoxal phosphate binding"/>
    <property type="evidence" value="ECO:0007669"/>
    <property type="project" value="InterPro"/>
</dbReference>
<evidence type="ECO:0000256" key="3">
    <source>
        <dbReference type="ARBA" id="ARBA00022679"/>
    </source>
</evidence>